<reference evidence="1 2" key="1">
    <citation type="submission" date="2019-05" db="EMBL/GenBank/DDBJ databases">
        <title>Mycolicibacterium sphagni ENV482 genome assembly.</title>
        <authorList>
            <person name="Chen W."/>
            <person name="Faulkner N.W."/>
            <person name="Hyman M.R."/>
        </authorList>
    </citation>
    <scope>NUCLEOTIDE SEQUENCE [LARGE SCALE GENOMIC DNA]</scope>
    <source>
        <strain evidence="1 2">ENV482</strain>
    </source>
</reference>
<dbReference type="EMBL" id="VBSB01000007">
    <property type="protein sequence ID" value="NTY60126.1"/>
    <property type="molecule type" value="Genomic_DNA"/>
</dbReference>
<accession>A0ABX2JR10</accession>
<keyword evidence="2" id="KW-1185">Reference proteome</keyword>
<dbReference type="Proteomes" id="UP000708347">
    <property type="component" value="Unassembled WGS sequence"/>
</dbReference>
<comment type="caution">
    <text evidence="1">The sequence shown here is derived from an EMBL/GenBank/DDBJ whole genome shotgun (WGS) entry which is preliminary data.</text>
</comment>
<protein>
    <submittedName>
        <fullName evidence="1">Uncharacterized protein</fullName>
    </submittedName>
</protein>
<proteinExistence type="predicted"/>
<name>A0ABX2JR10_9MYCO</name>
<dbReference type="RefSeq" id="WP_174397982.1">
    <property type="nucleotide sequence ID" value="NZ_VBSB01000007.1"/>
</dbReference>
<sequence>MLKDSDGSDSDLARDLRTDGAKRTLAINRLTEDFLFRATPLYVPPGPEGAWISVPLGPDVAMCQWDPGDPAAFAAGLPVGRLKVVRVIRKNDADTIQDFLGRISGG</sequence>
<evidence type="ECO:0000313" key="2">
    <source>
        <dbReference type="Proteomes" id="UP000708347"/>
    </source>
</evidence>
<organism evidence="1 2">
    <name type="scientific">Mycolicibacterium sphagni</name>
    <dbReference type="NCBI Taxonomy" id="1786"/>
    <lineage>
        <taxon>Bacteria</taxon>
        <taxon>Bacillati</taxon>
        <taxon>Actinomycetota</taxon>
        <taxon>Actinomycetes</taxon>
        <taxon>Mycobacteriales</taxon>
        <taxon>Mycobacteriaceae</taxon>
        <taxon>Mycolicibacterium</taxon>
    </lineage>
</organism>
<gene>
    <name evidence="1" type="ORF">FEG63_11275</name>
</gene>
<evidence type="ECO:0000313" key="1">
    <source>
        <dbReference type="EMBL" id="NTY60126.1"/>
    </source>
</evidence>